<dbReference type="Proteomes" id="UP000662314">
    <property type="component" value="Unassembled WGS sequence"/>
</dbReference>
<name>A0A8J7I8E6_9NOST</name>
<comment type="caution">
    <text evidence="1">The sequence shown here is derived from an EMBL/GenBank/DDBJ whole genome shotgun (WGS) entry which is preliminary data.</text>
</comment>
<organism evidence="1 2">
    <name type="scientific">Dendronalium phyllosphericum CENA369</name>
    <dbReference type="NCBI Taxonomy" id="1725256"/>
    <lineage>
        <taxon>Bacteria</taxon>
        <taxon>Bacillati</taxon>
        <taxon>Cyanobacteriota</taxon>
        <taxon>Cyanophyceae</taxon>
        <taxon>Nostocales</taxon>
        <taxon>Nostocaceae</taxon>
        <taxon>Dendronalium</taxon>
        <taxon>Dendronalium phyllosphericum</taxon>
    </lineage>
</organism>
<keyword evidence="2" id="KW-1185">Reference proteome</keyword>
<dbReference type="RefSeq" id="WP_086832656.1">
    <property type="nucleotide sequence ID" value="NZ_CAWPUQ010000218.1"/>
</dbReference>
<protein>
    <submittedName>
        <fullName evidence="1">Uncharacterized protein</fullName>
    </submittedName>
</protein>
<dbReference type="AlphaFoldDB" id="A0A8J7I8E6"/>
<evidence type="ECO:0000313" key="2">
    <source>
        <dbReference type="Proteomes" id="UP000662314"/>
    </source>
</evidence>
<sequence>MDDGWKGVNEALRRFGLPAKHADRPAIVAALREQIRLEANEVGDQFLMRLLCAQLFSLGVVEDSLLVWEAKSCNFDTHCGIDVQFLCGAGLKQTKEFLCAHGSDPAQDALEYIARCDRDFADFSVGRALRQAQEFYQVA</sequence>
<evidence type="ECO:0000313" key="1">
    <source>
        <dbReference type="EMBL" id="MBH8577439.1"/>
    </source>
</evidence>
<gene>
    <name evidence="1" type="ORF">I8752_31630</name>
</gene>
<proteinExistence type="predicted"/>
<dbReference type="EMBL" id="JAECZA010000284">
    <property type="protein sequence ID" value="MBH8577439.1"/>
    <property type="molecule type" value="Genomic_DNA"/>
</dbReference>
<reference evidence="1 2" key="1">
    <citation type="journal article" date="2021" name="Int. J. Syst. Evol. Microbiol.">
        <title>Amazonocrinis nigriterrae gen. nov., sp. nov., Atlanticothrix silvestris gen. nov., sp. nov. and Dendronalium phyllosphericum gen. nov., sp. nov., nostocacean cyanobacteria from Brazilian environments.</title>
        <authorList>
            <person name="Alvarenga D.O."/>
            <person name="Andreote A.P.D."/>
            <person name="Branco L.H.Z."/>
            <person name="Delbaje E."/>
            <person name="Cruz R.B."/>
            <person name="Varani A.M."/>
            <person name="Fiore M.F."/>
        </authorList>
    </citation>
    <scope>NUCLEOTIDE SEQUENCE [LARGE SCALE GENOMIC DNA]</scope>
    <source>
        <strain evidence="1 2">CENA369</strain>
    </source>
</reference>
<accession>A0A8J7I8E6</accession>